<comment type="pathway">
    <text evidence="1">Secondary metabolite biosynthesis.</text>
</comment>
<comment type="similarity">
    <text evidence="2">Belongs to the tryptophan dimethylallyltransferase family.</text>
</comment>
<dbReference type="PANTHER" id="PTHR40627:SF4">
    <property type="entry name" value="PRENYLTRANSFERASE ASQH1-RELATED"/>
    <property type="match status" value="1"/>
</dbReference>
<evidence type="ECO:0000256" key="4">
    <source>
        <dbReference type="SAM" id="MobiDB-lite"/>
    </source>
</evidence>
<feature type="region of interest" description="Disordered" evidence="4">
    <location>
        <begin position="313"/>
        <end position="339"/>
    </location>
</feature>
<dbReference type="PIRSF" id="PIRSF000509">
    <property type="entry name" value="Trp_DMAT"/>
    <property type="match status" value="1"/>
</dbReference>
<name>A0ABR4LEJ4_9EURO</name>
<sequence>MQPKTNGYQNGHGPGFSALQVVSKLEPSRGPSHEYWWNLTAPQLALMLKEAGYPPEKQLETLLFYYHWVVPYLGPKPEADGSLKWPSLVSAAGVPLEYSWKWDTETKGPDVRLTIEAINELSGTQFDPLNQSPSLELLQRLSAILPDLNQAWMSHFLSSLYDHDKIKYIKESQSEGGMPLRSTMLLCFEFGRKSTSTKTYFSPRKLGQQGFAPLKEYMSAIQGLGPSRALNAVTDFLDTSPEGAHLKPFMLAVDNIDPSSSRLKFYFASPSTSYASIREVLTLGGRIASPGLEDNLRTLHDLVKAIMPVPENLPDDADIPVPTPGPTDQSPPSQLENGGNADMAAERAFFVSGYQYYFDIAPGATLPDIKFYVPIRNGQMDDRAVAEGLTRWMRERGRGRYCDAYIRVLEGLAQGRDLGECRGLHTHVCAMIRADGEFDITSYLAPGVSQ</sequence>
<dbReference type="NCBIfam" id="TIGR03429">
    <property type="entry name" value="arom_pren_DMATS"/>
    <property type="match status" value="1"/>
</dbReference>
<reference evidence="5 6" key="1">
    <citation type="submission" date="2024-07" db="EMBL/GenBank/DDBJ databases">
        <title>Section-level genome sequencing and comparative genomics of Aspergillus sections Usti and Cavernicolus.</title>
        <authorList>
            <consortium name="Lawrence Berkeley National Laboratory"/>
            <person name="Nybo J.L."/>
            <person name="Vesth T.C."/>
            <person name="Theobald S."/>
            <person name="Frisvad J.C."/>
            <person name="Larsen T.O."/>
            <person name="Kjaerboelling I."/>
            <person name="Rothschild-Mancinelli K."/>
            <person name="Lyhne E.K."/>
            <person name="Kogle M.E."/>
            <person name="Barry K."/>
            <person name="Clum A."/>
            <person name="Na H."/>
            <person name="Ledsgaard L."/>
            <person name="Lin J."/>
            <person name="Lipzen A."/>
            <person name="Kuo A."/>
            <person name="Riley R."/>
            <person name="Mondo S."/>
            <person name="Labutti K."/>
            <person name="Haridas S."/>
            <person name="Pangalinan J."/>
            <person name="Salamov A.A."/>
            <person name="Simmons B.A."/>
            <person name="Magnuson J.K."/>
            <person name="Chen J."/>
            <person name="Drula E."/>
            <person name="Henrissat B."/>
            <person name="Wiebenga A."/>
            <person name="Lubbers R.J."/>
            <person name="Gomes A.C."/>
            <person name="Macurrencykelacurrency M.R."/>
            <person name="Stajich J."/>
            <person name="Grigoriev I.V."/>
            <person name="Mortensen U.H."/>
            <person name="De Vries R.P."/>
            <person name="Baker S.E."/>
            <person name="Andersen M.R."/>
        </authorList>
    </citation>
    <scope>NUCLEOTIDE SEQUENCE [LARGE SCALE GENOMIC DNA]</scope>
    <source>
        <strain evidence="5 6">CBS 449.75</strain>
    </source>
</reference>
<protein>
    <submittedName>
        <fullName evidence="5">Aromatic prenyltransferase</fullName>
    </submittedName>
</protein>
<comment type="caution">
    <text evidence="5">The sequence shown here is derived from an EMBL/GenBank/DDBJ whole genome shotgun (WGS) entry which is preliminary data.</text>
</comment>
<dbReference type="InterPro" id="IPR012148">
    <property type="entry name" value="ABBA_DMATS-like"/>
</dbReference>
<keyword evidence="6" id="KW-1185">Reference proteome</keyword>
<dbReference type="CDD" id="cd13929">
    <property type="entry name" value="PT-DMATS_CymD"/>
    <property type="match status" value="1"/>
</dbReference>
<evidence type="ECO:0000313" key="5">
    <source>
        <dbReference type="EMBL" id="KAL2862514.1"/>
    </source>
</evidence>
<dbReference type="SFLD" id="SFLDS00036">
    <property type="entry name" value="Aromatic_Prenyltransferase"/>
    <property type="match status" value="1"/>
</dbReference>
<proteinExistence type="inferred from homology"/>
<keyword evidence="3" id="KW-0808">Transferase</keyword>
<evidence type="ECO:0000313" key="6">
    <source>
        <dbReference type="Proteomes" id="UP001610432"/>
    </source>
</evidence>
<dbReference type="InterPro" id="IPR033964">
    <property type="entry name" value="ABBA"/>
</dbReference>
<dbReference type="Pfam" id="PF11991">
    <property type="entry name" value="Trp_DMAT"/>
    <property type="match status" value="1"/>
</dbReference>
<dbReference type="RefSeq" id="XP_070881493.1">
    <property type="nucleotide sequence ID" value="XM_071034736.1"/>
</dbReference>
<evidence type="ECO:0000256" key="2">
    <source>
        <dbReference type="ARBA" id="ARBA00010209"/>
    </source>
</evidence>
<organism evidence="5 6">
    <name type="scientific">Aspergillus lucknowensis</name>
    <dbReference type="NCBI Taxonomy" id="176173"/>
    <lineage>
        <taxon>Eukaryota</taxon>
        <taxon>Fungi</taxon>
        <taxon>Dikarya</taxon>
        <taxon>Ascomycota</taxon>
        <taxon>Pezizomycotina</taxon>
        <taxon>Eurotiomycetes</taxon>
        <taxon>Eurotiomycetidae</taxon>
        <taxon>Eurotiales</taxon>
        <taxon>Aspergillaceae</taxon>
        <taxon>Aspergillus</taxon>
        <taxon>Aspergillus subgen. Nidulantes</taxon>
    </lineage>
</organism>
<dbReference type="EMBL" id="JBFXLQ010000066">
    <property type="protein sequence ID" value="KAL2862514.1"/>
    <property type="molecule type" value="Genomic_DNA"/>
</dbReference>
<dbReference type="SFLD" id="SFLDG01162">
    <property type="entry name" value="I"/>
    <property type="match status" value="1"/>
</dbReference>
<dbReference type="GeneID" id="98149808"/>
<evidence type="ECO:0000256" key="3">
    <source>
        <dbReference type="ARBA" id="ARBA00022679"/>
    </source>
</evidence>
<dbReference type="InterPro" id="IPR017795">
    <property type="entry name" value="ABBA_NscD-like"/>
</dbReference>
<evidence type="ECO:0000256" key="1">
    <source>
        <dbReference type="ARBA" id="ARBA00005179"/>
    </source>
</evidence>
<gene>
    <name evidence="5" type="ORF">BJX67DRAFT_391187</name>
</gene>
<dbReference type="Proteomes" id="UP001610432">
    <property type="component" value="Unassembled WGS sequence"/>
</dbReference>
<accession>A0ABR4LEJ4</accession>
<dbReference type="PANTHER" id="PTHR40627">
    <property type="entry name" value="INDOLE PRENYLTRANSFERASE TDIB-RELATED"/>
    <property type="match status" value="1"/>
</dbReference>
<feature type="compositionally biased region" description="Polar residues" evidence="4">
    <location>
        <begin position="326"/>
        <end position="337"/>
    </location>
</feature>